<organism evidence="3 4">
    <name type="scientific">Phoenix dactylifera</name>
    <name type="common">Date palm</name>
    <dbReference type="NCBI Taxonomy" id="42345"/>
    <lineage>
        <taxon>Eukaryota</taxon>
        <taxon>Viridiplantae</taxon>
        <taxon>Streptophyta</taxon>
        <taxon>Embryophyta</taxon>
        <taxon>Tracheophyta</taxon>
        <taxon>Spermatophyta</taxon>
        <taxon>Magnoliopsida</taxon>
        <taxon>Liliopsida</taxon>
        <taxon>Arecaceae</taxon>
        <taxon>Coryphoideae</taxon>
        <taxon>Phoeniceae</taxon>
        <taxon>Phoenix</taxon>
    </lineage>
</organism>
<dbReference type="Pfam" id="PF12776">
    <property type="entry name" value="Myb_DNA-bind_3"/>
    <property type="match status" value="1"/>
</dbReference>
<dbReference type="RefSeq" id="XP_038986954.1">
    <property type="nucleotide sequence ID" value="XM_039131026.1"/>
</dbReference>
<evidence type="ECO:0000313" key="4">
    <source>
        <dbReference type="RefSeq" id="XP_038986954.1"/>
    </source>
</evidence>
<feature type="compositionally biased region" description="Basic and acidic residues" evidence="1">
    <location>
        <begin position="122"/>
        <end position="133"/>
    </location>
</feature>
<protein>
    <submittedName>
        <fullName evidence="4">L10-interacting MYB domain-containing protein-like</fullName>
    </submittedName>
</protein>
<dbReference type="OrthoDB" id="744471at2759"/>
<dbReference type="AlphaFoldDB" id="A0A8B9AUB6"/>
<dbReference type="KEGG" id="pda:103697481"/>
<dbReference type="PANTHER" id="PTHR46929">
    <property type="entry name" value="EXPRESSED PROTEIN"/>
    <property type="match status" value="1"/>
</dbReference>
<evidence type="ECO:0000256" key="1">
    <source>
        <dbReference type="SAM" id="MobiDB-lite"/>
    </source>
</evidence>
<dbReference type="GeneID" id="103697481"/>
<dbReference type="Proteomes" id="UP000228380">
    <property type="component" value="Chromosome 10"/>
</dbReference>
<dbReference type="PANTHER" id="PTHR46929:SF3">
    <property type="entry name" value="MYB_SANT-LIKE DOMAIN-CONTAINING PROTEIN"/>
    <property type="match status" value="1"/>
</dbReference>
<feature type="domain" description="Myb/SANT-like" evidence="2">
    <location>
        <begin position="2"/>
        <end position="85"/>
    </location>
</feature>
<dbReference type="InterPro" id="IPR024752">
    <property type="entry name" value="Myb/SANT-like_dom"/>
</dbReference>
<reference evidence="4" key="2">
    <citation type="submission" date="2025-08" db="UniProtKB">
        <authorList>
            <consortium name="RefSeq"/>
        </authorList>
    </citation>
    <scope>IDENTIFICATION</scope>
    <source>
        <tissue evidence="4">Young leaves</tissue>
    </source>
</reference>
<feature type="region of interest" description="Disordered" evidence="1">
    <location>
        <begin position="122"/>
        <end position="172"/>
    </location>
</feature>
<sequence>MLRILKQEYMLGNYVGGQFTNDAWTQIVSTFNLQTGLTYTKAHIKNRLKVLKKSFSLYHTLATKSGWGWDPDKNMLIIGDLSDWEDMIEANPQYAKCKDRPFPAFAILELLCANTSIAKHQDKTALDANDRDTSSNTSREVSSSSNPRKRKRTAVAKAIPDPVQTRRRRPKITKEQISCANVAGPRVYSIEDCIDKLETLPNISSEAFLSACEAFKDEHDRSIFMRLHGPLLNMWIDRQVAKHSISAVQVVVPSQQQSP</sequence>
<accession>A0A8B9AUB6</accession>
<feature type="compositionally biased region" description="Low complexity" evidence="1">
    <location>
        <begin position="134"/>
        <end position="145"/>
    </location>
</feature>
<gene>
    <name evidence="4" type="primary">LOC103697481</name>
</gene>
<proteinExistence type="predicted"/>
<name>A0A8B9AUB6_PHODC</name>
<reference evidence="3" key="1">
    <citation type="journal article" date="2019" name="Nat. Commun.">
        <title>Genome-wide association mapping of date palm fruit traits.</title>
        <authorList>
            <person name="Hazzouri K.M."/>
            <person name="Gros-Balthazard M."/>
            <person name="Flowers J.M."/>
            <person name="Copetti D."/>
            <person name="Lemansour A."/>
            <person name="Lebrun M."/>
            <person name="Masmoudi K."/>
            <person name="Ferrand S."/>
            <person name="Dhar M.I."/>
            <person name="Fresquez Z.A."/>
            <person name="Rosas U."/>
            <person name="Zhang J."/>
            <person name="Talag J."/>
            <person name="Lee S."/>
            <person name="Kudrna D."/>
            <person name="Powell R.F."/>
            <person name="Leitch I.J."/>
            <person name="Krueger R.R."/>
            <person name="Wing R.A."/>
            <person name="Amiri K.M.A."/>
            <person name="Purugganan M.D."/>
        </authorList>
    </citation>
    <scope>NUCLEOTIDE SEQUENCE [LARGE SCALE GENOMIC DNA]</scope>
    <source>
        <strain evidence="3">cv. Khalas</strain>
    </source>
</reference>
<evidence type="ECO:0000259" key="2">
    <source>
        <dbReference type="Pfam" id="PF12776"/>
    </source>
</evidence>
<evidence type="ECO:0000313" key="3">
    <source>
        <dbReference type="Proteomes" id="UP000228380"/>
    </source>
</evidence>
<keyword evidence="3" id="KW-1185">Reference proteome</keyword>